<dbReference type="InterPro" id="IPR050261">
    <property type="entry name" value="FrsA_esterase"/>
</dbReference>
<proteinExistence type="inferred from homology"/>
<accession>A0A561WSP9</accession>
<dbReference type="PANTHER" id="PTHR22946">
    <property type="entry name" value="DIENELACTONE HYDROLASE DOMAIN-CONTAINING PROTEIN-RELATED"/>
    <property type="match status" value="1"/>
</dbReference>
<dbReference type="Pfam" id="PF20434">
    <property type="entry name" value="BD-FAE"/>
    <property type="match status" value="1"/>
</dbReference>
<dbReference type="Gene3D" id="3.40.50.1820">
    <property type="entry name" value="alpha/beta hydrolase"/>
    <property type="match status" value="1"/>
</dbReference>
<name>A0A561WSP9_9ACTN</name>
<dbReference type="EMBL" id="VIXA01000001">
    <property type="protein sequence ID" value="TWG26892.1"/>
    <property type="molecule type" value="Genomic_DNA"/>
</dbReference>
<evidence type="ECO:0000256" key="1">
    <source>
        <dbReference type="ARBA" id="ARBA00008645"/>
    </source>
</evidence>
<protein>
    <submittedName>
        <fullName evidence="3">Dienelactone hydrolase</fullName>
    </submittedName>
</protein>
<comment type="caution">
    <text evidence="3">The sequence shown here is derived from an EMBL/GenBank/DDBJ whole genome shotgun (WGS) entry which is preliminary data.</text>
</comment>
<dbReference type="Proteomes" id="UP000319927">
    <property type="component" value="Unassembled WGS sequence"/>
</dbReference>
<dbReference type="InterPro" id="IPR029058">
    <property type="entry name" value="AB_hydrolase_fold"/>
</dbReference>
<keyword evidence="4" id="KW-1185">Reference proteome</keyword>
<keyword evidence="3" id="KW-0378">Hydrolase</keyword>
<feature type="domain" description="BD-FAE-like" evidence="2">
    <location>
        <begin position="42"/>
        <end position="139"/>
    </location>
</feature>
<dbReference type="AlphaFoldDB" id="A0A561WSP9"/>
<dbReference type="InterPro" id="IPR049492">
    <property type="entry name" value="BD-FAE-like_dom"/>
</dbReference>
<evidence type="ECO:0000313" key="3">
    <source>
        <dbReference type="EMBL" id="TWG26892.1"/>
    </source>
</evidence>
<evidence type="ECO:0000259" key="2">
    <source>
        <dbReference type="Pfam" id="PF20434"/>
    </source>
</evidence>
<dbReference type="GO" id="GO:0016787">
    <property type="term" value="F:hydrolase activity"/>
    <property type="evidence" value="ECO:0007669"/>
    <property type="project" value="UniProtKB-KW"/>
</dbReference>
<organism evidence="3 4">
    <name type="scientific">Micromonospora palomenae</name>
    <dbReference type="NCBI Taxonomy" id="1461247"/>
    <lineage>
        <taxon>Bacteria</taxon>
        <taxon>Bacillati</taxon>
        <taxon>Actinomycetota</taxon>
        <taxon>Actinomycetes</taxon>
        <taxon>Micromonosporales</taxon>
        <taxon>Micromonosporaceae</taxon>
        <taxon>Micromonospora</taxon>
    </lineage>
</organism>
<evidence type="ECO:0000313" key="4">
    <source>
        <dbReference type="Proteomes" id="UP000319927"/>
    </source>
</evidence>
<sequence>MVDGASEQGLGGYHPGMATPFDRTPFVLSPPAAPVDRHGQVDLHLPAGDGPRPAVVLVHGAPLPPGASDPRDWLLYRGYGALLAEQGLVAAVVSYRVDELTGFPAAAEDVAAAVAQVRADPRVDADRLVLWFFSGGGLLLGDWLRAAPSWLRGLVGTYPLLEPLPGWEVEARFHPVDAVASAGDLPILLVRAGRDMPPVLAGIEAFTSAAAASGRSVRVLDVPDGRHGFDALDHTDQSRDAVRAARDAVVALLRDA</sequence>
<gene>
    <name evidence="3" type="ORF">FHX75_1126</name>
</gene>
<comment type="similarity">
    <text evidence="1">Belongs to the AB hydrolase superfamily.</text>
</comment>
<dbReference type="SUPFAM" id="SSF53474">
    <property type="entry name" value="alpha/beta-Hydrolases"/>
    <property type="match status" value="1"/>
</dbReference>
<reference evidence="3 4" key="1">
    <citation type="submission" date="2019-06" db="EMBL/GenBank/DDBJ databases">
        <title>Sequencing the genomes of 1000 actinobacteria strains.</title>
        <authorList>
            <person name="Klenk H.-P."/>
        </authorList>
    </citation>
    <scope>NUCLEOTIDE SEQUENCE [LARGE SCALE GENOMIC DNA]</scope>
    <source>
        <strain evidence="3 4">DSM 102131</strain>
    </source>
</reference>